<comment type="caution">
    <text evidence="1">The sequence shown here is derived from an EMBL/GenBank/DDBJ whole genome shotgun (WGS) entry which is preliminary data.</text>
</comment>
<gene>
    <name evidence="1" type="ORF">ATO7_06270</name>
</gene>
<dbReference type="RefSeq" id="WP_083560596.1">
    <property type="nucleotide sequence ID" value="NZ_AQQV01000001.1"/>
</dbReference>
<dbReference type="OrthoDB" id="8907865at2"/>
<reference evidence="1 2" key="1">
    <citation type="submission" date="2013-04" db="EMBL/GenBank/DDBJ databases">
        <title>Oceanococcus atlanticus 22II-S10r2 Genome Sequencing.</title>
        <authorList>
            <person name="Lai Q."/>
            <person name="Li G."/>
            <person name="Shao Z."/>
        </authorList>
    </citation>
    <scope>NUCLEOTIDE SEQUENCE [LARGE SCALE GENOMIC DNA]</scope>
    <source>
        <strain evidence="1 2">22II-S10r2</strain>
    </source>
</reference>
<dbReference type="STRING" id="1317117.ATO7_06270"/>
<dbReference type="AlphaFoldDB" id="A0A1Y1SIG1"/>
<accession>A0A1Y1SIG1</accession>
<dbReference type="EMBL" id="AQQV01000001">
    <property type="protein sequence ID" value="ORE89463.1"/>
    <property type="molecule type" value="Genomic_DNA"/>
</dbReference>
<organism evidence="1 2">
    <name type="scientific">Oceanococcus atlanticus</name>
    <dbReference type="NCBI Taxonomy" id="1317117"/>
    <lineage>
        <taxon>Bacteria</taxon>
        <taxon>Pseudomonadati</taxon>
        <taxon>Pseudomonadota</taxon>
        <taxon>Gammaproteobacteria</taxon>
        <taxon>Chromatiales</taxon>
        <taxon>Oceanococcaceae</taxon>
        <taxon>Oceanococcus</taxon>
    </lineage>
</organism>
<keyword evidence="2" id="KW-1185">Reference proteome</keyword>
<name>A0A1Y1SIG1_9GAMM</name>
<dbReference type="Proteomes" id="UP000192342">
    <property type="component" value="Unassembled WGS sequence"/>
</dbReference>
<evidence type="ECO:0000313" key="2">
    <source>
        <dbReference type="Proteomes" id="UP000192342"/>
    </source>
</evidence>
<protein>
    <submittedName>
        <fullName evidence="1">Uncharacterized protein</fullName>
    </submittedName>
</protein>
<sequence>MDYGEFRRHIGKAGLTVNDFAGYMGVSPNSVSNYARRGNVPRTYAMLAVLMGDAADRGIDFQAILNRFSIYPHIKSQKVSTIPSRKQNKGLGEAGK</sequence>
<proteinExistence type="predicted"/>
<evidence type="ECO:0000313" key="1">
    <source>
        <dbReference type="EMBL" id="ORE89463.1"/>
    </source>
</evidence>